<dbReference type="OrthoDB" id="922352at2"/>
<feature type="domain" description="FecR protein" evidence="2">
    <location>
        <begin position="117"/>
        <end position="203"/>
    </location>
</feature>
<evidence type="ECO:0000313" key="8">
    <source>
        <dbReference type="Proteomes" id="UP000036847"/>
    </source>
</evidence>
<dbReference type="Pfam" id="PF16344">
    <property type="entry name" value="FecR_C"/>
    <property type="match status" value="1"/>
</dbReference>
<dbReference type="GO" id="GO:0016989">
    <property type="term" value="F:sigma factor antagonist activity"/>
    <property type="evidence" value="ECO:0007669"/>
    <property type="project" value="TreeGrafter"/>
</dbReference>
<keyword evidence="1" id="KW-0812">Transmembrane</keyword>
<feature type="transmembrane region" description="Helical" evidence="1">
    <location>
        <begin position="83"/>
        <end position="104"/>
    </location>
</feature>
<gene>
    <name evidence="6" type="ORF">DW228_03195</name>
    <name evidence="5" type="ORF">EC80_015145</name>
    <name evidence="7" type="ORF">NXX45_19180</name>
    <name evidence="4" type="ORF">O1433_10045</name>
</gene>
<reference evidence="5" key="1">
    <citation type="book" date="2014" name="THE 24TH EUROPEAN CONGRESS OF CLINICAL MICROBIOLOGY AND INFECTIOUS DISEASES" publisher="ECCMID 2014" city="Barcelona, Spain">
        <title>Identification of resistance genes in three multidrug-resistant Bacteroides fragilis isolates by whole genome sequencing.</title>
        <editorList>
            <person name="Unknown"/>
            <person name="A."/>
        </editorList>
        <authorList>
            <person name="Sydenham T.V."/>
            <person name="Hasman H."/>
            <person name="Wang M."/>
            <person name="Soki J."/>
            <person name="Nagy E."/>
            <person name="Justesen U.S."/>
        </authorList>
    </citation>
    <scope>NUCLEOTIDE SEQUENCE</scope>
    <source>
        <strain evidence="5">DCMSKEJBY0001B</strain>
    </source>
</reference>
<dbReference type="Proteomes" id="UP001079672">
    <property type="component" value="Unassembled WGS sequence"/>
</dbReference>
<reference evidence="4" key="5">
    <citation type="submission" date="2022-12" db="EMBL/GenBank/DDBJ databases">
        <title>Development of a Multilocus Sequence Typing Scheme for Bacteroides fragilis Based on Whole Genome Sequencing Data and Clinical Application.</title>
        <authorList>
            <person name="Nielsen F.D."/>
            <person name="Justesen U.S."/>
        </authorList>
    </citation>
    <scope>NUCLEOTIDE SEQUENCE</scope>
    <source>
        <strain evidence="4">BF_AM_ODE_DK_2015_4</strain>
    </source>
</reference>
<evidence type="ECO:0000256" key="1">
    <source>
        <dbReference type="SAM" id="Phobius"/>
    </source>
</evidence>
<dbReference type="InterPro" id="IPR012373">
    <property type="entry name" value="Ferrdict_sens_TM"/>
</dbReference>
<dbReference type="Pfam" id="PF04773">
    <property type="entry name" value="FecR"/>
    <property type="match status" value="1"/>
</dbReference>
<dbReference type="EMBL" id="CP103216">
    <property type="protein sequence ID" value="UVR55814.1"/>
    <property type="molecule type" value="Genomic_DNA"/>
</dbReference>
<dbReference type="PANTHER" id="PTHR30273">
    <property type="entry name" value="PERIPLASMIC SIGNAL SENSOR AND SIGMA FACTOR ACTIVATOR FECR-RELATED"/>
    <property type="match status" value="1"/>
</dbReference>
<sequence>MKTPENINELIAKFFAGEEMTSLEKEQFQEWKKENNAEYSKLAGLIKQFDSSEPIINVNTSMAWQRIDAKLESHPKSAFKAMVVKITMVAASFLLLLGLSFWFLQKEEVIRYKGSDTQVVDVILPDGSSVNLFPKSTLEYCFKKNTRDVVLVGKAFFQVKRDTLHPFLVQIPDVSVEVLGTSFLIDATISDQSAVFVKDGVVKVSAYDQDEILKRNQKAFLTKNNTLCRDTILNIAIFELGHPVISLSFNRTPLKEVIKEIEKSYNVTIELRDIPEGNMITTAFFENSIDEVLNELSSLCHLKYNKVSDRHFVFYTER</sequence>
<dbReference type="RefSeq" id="WP_005807019.1">
    <property type="nucleotide sequence ID" value="NZ_CAXSXC010000029.1"/>
</dbReference>
<reference evidence="7" key="4">
    <citation type="submission" date="2022-08" db="EMBL/GenBank/DDBJ databases">
        <title>Genome Sequencing of Bacteroides fragilis Group Isolates with Nanopore Technology.</title>
        <authorList>
            <person name="Tisza M.J."/>
            <person name="Smith D."/>
            <person name="Dekker J.P."/>
        </authorList>
    </citation>
    <scope>NUCLEOTIDE SEQUENCE</scope>
    <source>
        <strain evidence="7">BFG-70</strain>
    </source>
</reference>
<evidence type="ECO:0000313" key="5">
    <source>
        <dbReference type="EMBL" id="QCQ46097.1"/>
    </source>
</evidence>
<evidence type="ECO:0000313" key="4">
    <source>
        <dbReference type="EMBL" id="MCZ2687837.1"/>
    </source>
</evidence>
<evidence type="ECO:0000259" key="2">
    <source>
        <dbReference type="Pfam" id="PF04773"/>
    </source>
</evidence>
<dbReference type="Proteomes" id="UP001060330">
    <property type="component" value="Chromosome"/>
</dbReference>
<dbReference type="InterPro" id="IPR006860">
    <property type="entry name" value="FecR"/>
</dbReference>
<keyword evidence="1" id="KW-1133">Transmembrane helix</keyword>
<dbReference type="EMBL" id="QRJE01000004">
    <property type="protein sequence ID" value="RHH15510.1"/>
    <property type="molecule type" value="Genomic_DNA"/>
</dbReference>
<dbReference type="EMBL" id="JAPTZU010000005">
    <property type="protein sequence ID" value="MCZ2687837.1"/>
    <property type="molecule type" value="Genomic_DNA"/>
</dbReference>
<proteinExistence type="predicted"/>
<evidence type="ECO:0000313" key="9">
    <source>
        <dbReference type="Proteomes" id="UP000266644"/>
    </source>
</evidence>
<reference evidence="6 9" key="2">
    <citation type="submission" date="2018-08" db="EMBL/GenBank/DDBJ databases">
        <title>A genome reference for cultivated species of the human gut microbiota.</title>
        <authorList>
            <person name="Zou Y."/>
            <person name="Xue W."/>
            <person name="Luo G."/>
        </authorList>
    </citation>
    <scope>NUCLEOTIDE SEQUENCE [LARGE SCALE GENOMIC DNA]</scope>
    <source>
        <strain evidence="6 9">AM18-6</strain>
    </source>
</reference>
<dbReference type="PIRSF" id="PIRSF018266">
    <property type="entry name" value="FecR"/>
    <property type="match status" value="1"/>
</dbReference>
<dbReference type="EMBL" id="CP036546">
    <property type="protein sequence ID" value="QCQ46097.1"/>
    <property type="molecule type" value="Genomic_DNA"/>
</dbReference>
<evidence type="ECO:0000313" key="6">
    <source>
        <dbReference type="EMBL" id="RHH15510.1"/>
    </source>
</evidence>
<protein>
    <submittedName>
        <fullName evidence="4">FecR family protein</fullName>
    </submittedName>
</protein>
<keyword evidence="1" id="KW-0472">Membrane</keyword>
<dbReference type="Proteomes" id="UP000266644">
    <property type="component" value="Unassembled WGS sequence"/>
</dbReference>
<name>A0A081U0V8_BACFG</name>
<evidence type="ECO:0000313" key="10">
    <source>
        <dbReference type="Proteomes" id="UP001079672"/>
    </source>
</evidence>
<reference evidence="5 8" key="3">
    <citation type="submission" date="2019-03" db="EMBL/GenBank/DDBJ databases">
        <title>Complete genome assembly of MDR B. fragilis.</title>
        <authorList>
            <person name="Sydenham T.V."/>
            <person name="Hasman H."/>
            <person name="Justesen U.S."/>
        </authorList>
    </citation>
    <scope>NUCLEOTIDE SEQUENCE [LARGE SCALE GENOMIC DNA]</scope>
    <source>
        <strain evidence="5 8">DCMSKEJBY0001B</strain>
    </source>
</reference>
<accession>A0A081U0V8</accession>
<dbReference type="AlphaFoldDB" id="A0A081U0V8"/>
<dbReference type="Gene3D" id="2.60.120.1440">
    <property type="match status" value="1"/>
</dbReference>
<dbReference type="InterPro" id="IPR032508">
    <property type="entry name" value="FecR_C"/>
</dbReference>
<feature type="domain" description="Protein FecR C-terminal" evidence="3">
    <location>
        <begin position="247"/>
        <end position="311"/>
    </location>
</feature>
<dbReference type="Proteomes" id="UP000036847">
    <property type="component" value="Chromosome"/>
</dbReference>
<dbReference type="PANTHER" id="PTHR30273:SF2">
    <property type="entry name" value="PROTEIN FECR"/>
    <property type="match status" value="1"/>
</dbReference>
<evidence type="ECO:0000259" key="3">
    <source>
        <dbReference type="Pfam" id="PF16344"/>
    </source>
</evidence>
<evidence type="ECO:0000313" key="7">
    <source>
        <dbReference type="EMBL" id="UVR55814.1"/>
    </source>
</evidence>
<organism evidence="4 10">
    <name type="scientific">Bacteroides fragilis</name>
    <dbReference type="NCBI Taxonomy" id="817"/>
    <lineage>
        <taxon>Bacteria</taxon>
        <taxon>Pseudomonadati</taxon>
        <taxon>Bacteroidota</taxon>
        <taxon>Bacteroidia</taxon>
        <taxon>Bacteroidales</taxon>
        <taxon>Bacteroidaceae</taxon>
        <taxon>Bacteroides</taxon>
    </lineage>
</organism>
<dbReference type="Gene3D" id="3.55.50.30">
    <property type="match status" value="1"/>
</dbReference>